<keyword evidence="1" id="KW-0812">Transmembrane</keyword>
<organism evidence="2 3">
    <name type="scientific">Ruminococcus albus 8</name>
    <dbReference type="NCBI Taxonomy" id="246199"/>
    <lineage>
        <taxon>Bacteria</taxon>
        <taxon>Bacillati</taxon>
        <taxon>Bacillota</taxon>
        <taxon>Clostridia</taxon>
        <taxon>Eubacteriales</taxon>
        <taxon>Oscillospiraceae</taxon>
        <taxon>Ruminococcus</taxon>
    </lineage>
</organism>
<dbReference type="RefSeq" id="WP_002850425.1">
    <property type="nucleotide sequence ID" value="NZ_ADKM02000091.1"/>
</dbReference>
<accession>E9SDJ5</accession>
<protein>
    <submittedName>
        <fullName evidence="2">Uncharacterized protein</fullName>
    </submittedName>
</protein>
<dbReference type="eggNOG" id="ENOG5033XG3">
    <property type="taxonomic scope" value="Bacteria"/>
</dbReference>
<proteinExistence type="predicted"/>
<evidence type="ECO:0000256" key="1">
    <source>
        <dbReference type="SAM" id="Phobius"/>
    </source>
</evidence>
<keyword evidence="1" id="KW-0472">Membrane</keyword>
<keyword evidence="1" id="KW-1133">Transmembrane helix</keyword>
<sequence>MANQKTAGRQNRGIKEALRKSMVSLKRSPQNIPLAALAAAFFIYSLNLSSIAKTTSRINGANMGQCEFAAMLFSILAFVVFLRTFPRRKPANKVMLGLLFFMLALLVGVDIIYISRITDALTREVNPIQVSADSQFINTAKSVVSAHVICVGITAALLVLLPFYSKAIRKINTSIEVEGNGSMGAIDISGED</sequence>
<keyword evidence="3" id="KW-1185">Reference proteome</keyword>
<comment type="caution">
    <text evidence="2">The sequence shown here is derived from an EMBL/GenBank/DDBJ whole genome shotgun (WGS) entry which is preliminary data.</text>
</comment>
<feature type="transmembrane region" description="Helical" evidence="1">
    <location>
        <begin position="94"/>
        <end position="114"/>
    </location>
</feature>
<dbReference type="STRING" id="246199.CUS_7191"/>
<dbReference type="EMBL" id="ADKM02000091">
    <property type="protein sequence ID" value="EGC02547.1"/>
    <property type="molecule type" value="Genomic_DNA"/>
</dbReference>
<evidence type="ECO:0000313" key="3">
    <source>
        <dbReference type="Proteomes" id="UP000004259"/>
    </source>
</evidence>
<evidence type="ECO:0000313" key="2">
    <source>
        <dbReference type="EMBL" id="EGC02547.1"/>
    </source>
</evidence>
<gene>
    <name evidence="2" type="ORF">CUS_7191</name>
</gene>
<feature type="transmembrane region" description="Helical" evidence="1">
    <location>
        <begin position="144"/>
        <end position="164"/>
    </location>
</feature>
<dbReference type="AlphaFoldDB" id="E9SDJ5"/>
<dbReference type="Proteomes" id="UP000004259">
    <property type="component" value="Unassembled WGS sequence"/>
</dbReference>
<name>E9SDJ5_RUMAL</name>
<dbReference type="OrthoDB" id="3035123at2"/>
<feature type="transmembrane region" description="Helical" evidence="1">
    <location>
        <begin position="62"/>
        <end position="82"/>
    </location>
</feature>
<reference evidence="2 3" key="1">
    <citation type="submission" date="2011-02" db="EMBL/GenBank/DDBJ databases">
        <authorList>
            <person name="Nelson K.E."/>
            <person name="Sutton G."/>
            <person name="Torralba M."/>
            <person name="Durkin S."/>
            <person name="Harkins D."/>
            <person name="Montgomery R."/>
            <person name="Ziemer C."/>
            <person name="Klaassens E."/>
            <person name="Ocuiv P."/>
            <person name="Morrison M."/>
        </authorList>
    </citation>
    <scope>NUCLEOTIDE SEQUENCE [LARGE SCALE GENOMIC DNA]</scope>
    <source>
        <strain evidence="2 3">8</strain>
    </source>
</reference>